<sequence>MPIEGLLTTTPATPKVTSLKSASGGFSISFSRGSRRKSASFHDLSSTGSTTLGRLPFNRLNEFTEEEYVQGTLLLRDCANGNIDNVRKMLTAHPNLCHFKDYDHRTPLHVSASEGNEPIVSMLLEMGADPNQSDRWGSSPLDDAQRSQFSKVVALLQKFGGQGGVMDYGVELSLACSRGNVERARQIIEDGANVNSQDFDKRTPLHLAALGGHVNVCNFLLEVGANVNCEDRWGRTPLDYAHRKRNALCVEALSKAGGKASVGAAPEKNAEAPQSTASKGLDYSASSMEVDWADVTVIEKIGMGGFGEIFKCRWRGSMVAAKRMRGNSAKPNSDAIEDFKAEIELLMHLRHPNICLLLGYSLTESHEVMISELMKCSLHDVMKATGGTPLALERTLRYSIQFAQGMAYLHTSKPPILHRDLKPANLLLDFTDTLKVADFGLARLRNPRSDSSAPTTYVPYVMTGETGSYRYMAPEVFRHEKYGRPVDVYSFSLILYLMLVGDEPWAGTDGALAVKQAATNMDRPKIPRHVSSQLRNLLRVAWDDNPVNRPSFPAVLEQLENVHLSQFNMTYDEKLQLGQRPASCECTIS</sequence>
<dbReference type="Proteomes" id="UP001515480">
    <property type="component" value="Unassembled WGS sequence"/>
</dbReference>
<proteinExistence type="inferred from homology"/>
<dbReference type="PIRSF" id="PIRSF000654">
    <property type="entry name" value="Integrin-linked_kinase"/>
    <property type="match status" value="1"/>
</dbReference>
<dbReference type="Pfam" id="PF00069">
    <property type="entry name" value="Pkinase"/>
    <property type="match status" value="1"/>
</dbReference>
<evidence type="ECO:0000256" key="4">
    <source>
        <dbReference type="PROSITE-ProRule" id="PRU00023"/>
    </source>
</evidence>
<dbReference type="PROSITE" id="PS50297">
    <property type="entry name" value="ANK_REP_REGION"/>
    <property type="match status" value="2"/>
</dbReference>
<dbReference type="PANTHER" id="PTHR44329:SF140">
    <property type="entry name" value="INACTIVE PROTEIN TYROSINE KINASE PTKL"/>
    <property type="match status" value="1"/>
</dbReference>
<dbReference type="Pfam" id="PF12796">
    <property type="entry name" value="Ank_2"/>
    <property type="match status" value="2"/>
</dbReference>
<dbReference type="SMART" id="SM00220">
    <property type="entry name" value="S_TKc"/>
    <property type="match status" value="1"/>
</dbReference>
<dbReference type="InterPro" id="IPR017441">
    <property type="entry name" value="Protein_kinase_ATP_BS"/>
</dbReference>
<evidence type="ECO:0000256" key="3">
    <source>
        <dbReference type="ARBA" id="ARBA00022840"/>
    </source>
</evidence>
<evidence type="ECO:0000256" key="2">
    <source>
        <dbReference type="ARBA" id="ARBA00022741"/>
    </source>
</evidence>
<feature type="domain" description="Protein kinase" evidence="6">
    <location>
        <begin position="295"/>
        <end position="564"/>
    </location>
</feature>
<evidence type="ECO:0000256" key="1">
    <source>
        <dbReference type="ARBA" id="ARBA00005843"/>
    </source>
</evidence>
<dbReference type="Gene3D" id="1.25.40.20">
    <property type="entry name" value="Ankyrin repeat-containing domain"/>
    <property type="match status" value="2"/>
</dbReference>
<keyword evidence="4" id="KW-0040">ANK repeat</keyword>
<comment type="caution">
    <text evidence="7">The sequence shown here is derived from an EMBL/GenBank/DDBJ whole genome shotgun (WGS) entry which is preliminary data.</text>
</comment>
<keyword evidence="3 5" id="KW-0067">ATP-binding</keyword>
<dbReference type="PROSITE" id="PS50011">
    <property type="entry name" value="PROTEIN_KINASE_DOM"/>
    <property type="match status" value="1"/>
</dbReference>
<accession>A0AB34K6U1</accession>
<dbReference type="InterPro" id="IPR011009">
    <property type="entry name" value="Kinase-like_dom_sf"/>
</dbReference>
<dbReference type="InterPro" id="IPR002110">
    <property type="entry name" value="Ankyrin_rpt"/>
</dbReference>
<feature type="binding site" evidence="5">
    <location>
        <position position="322"/>
    </location>
    <ligand>
        <name>ATP</name>
        <dbReference type="ChEBI" id="CHEBI:30616"/>
    </ligand>
</feature>
<evidence type="ECO:0000313" key="7">
    <source>
        <dbReference type="EMBL" id="KAL1528716.1"/>
    </source>
</evidence>
<dbReference type="Gene3D" id="3.30.200.20">
    <property type="entry name" value="Phosphorylase Kinase, domain 1"/>
    <property type="match status" value="1"/>
</dbReference>
<keyword evidence="2 5" id="KW-0547">Nucleotide-binding</keyword>
<dbReference type="InterPro" id="IPR036770">
    <property type="entry name" value="Ankyrin_rpt-contain_sf"/>
</dbReference>
<dbReference type="PANTHER" id="PTHR44329">
    <property type="entry name" value="SERINE/THREONINE-PROTEIN KINASE TNNI3K-RELATED"/>
    <property type="match status" value="1"/>
</dbReference>
<name>A0AB34K6U1_PRYPA</name>
<dbReference type="InterPro" id="IPR008271">
    <property type="entry name" value="Ser/Thr_kinase_AS"/>
</dbReference>
<organism evidence="7 8">
    <name type="scientific">Prymnesium parvum</name>
    <name type="common">Toxic golden alga</name>
    <dbReference type="NCBI Taxonomy" id="97485"/>
    <lineage>
        <taxon>Eukaryota</taxon>
        <taxon>Haptista</taxon>
        <taxon>Haptophyta</taxon>
        <taxon>Prymnesiophyceae</taxon>
        <taxon>Prymnesiales</taxon>
        <taxon>Prymnesiaceae</taxon>
        <taxon>Prymnesium</taxon>
    </lineage>
</organism>
<evidence type="ECO:0000313" key="8">
    <source>
        <dbReference type="Proteomes" id="UP001515480"/>
    </source>
</evidence>
<dbReference type="SMART" id="SM00248">
    <property type="entry name" value="ANK"/>
    <property type="match status" value="4"/>
</dbReference>
<gene>
    <name evidence="7" type="ORF">AB1Y20_010049</name>
</gene>
<feature type="repeat" description="ANK" evidence="4">
    <location>
        <begin position="167"/>
        <end position="199"/>
    </location>
</feature>
<keyword evidence="8" id="KW-1185">Reference proteome</keyword>
<dbReference type="PROSITE" id="PS50088">
    <property type="entry name" value="ANK_REPEAT"/>
    <property type="match status" value="3"/>
</dbReference>
<feature type="repeat" description="ANK" evidence="4">
    <location>
        <begin position="103"/>
        <end position="135"/>
    </location>
</feature>
<dbReference type="PROSITE" id="PS00108">
    <property type="entry name" value="PROTEIN_KINASE_ST"/>
    <property type="match status" value="1"/>
</dbReference>
<feature type="repeat" description="ANK" evidence="4">
    <location>
        <begin position="200"/>
        <end position="232"/>
    </location>
</feature>
<dbReference type="CDD" id="cd13999">
    <property type="entry name" value="STKc_MAP3K-like"/>
    <property type="match status" value="1"/>
</dbReference>
<dbReference type="AlphaFoldDB" id="A0AB34K6U1"/>
<dbReference type="InterPro" id="IPR051681">
    <property type="entry name" value="Ser/Thr_Kinases-Pseudokinases"/>
</dbReference>
<evidence type="ECO:0000256" key="5">
    <source>
        <dbReference type="PROSITE-ProRule" id="PRU10141"/>
    </source>
</evidence>
<dbReference type="SUPFAM" id="SSF48403">
    <property type="entry name" value="Ankyrin repeat"/>
    <property type="match status" value="1"/>
</dbReference>
<evidence type="ECO:0000259" key="6">
    <source>
        <dbReference type="PROSITE" id="PS50011"/>
    </source>
</evidence>
<dbReference type="Gene3D" id="1.10.510.10">
    <property type="entry name" value="Transferase(Phosphotransferase) domain 1"/>
    <property type="match status" value="1"/>
</dbReference>
<protein>
    <recommendedName>
        <fullName evidence="6">Protein kinase domain-containing protein</fullName>
    </recommendedName>
</protein>
<dbReference type="PROSITE" id="PS00107">
    <property type="entry name" value="PROTEIN_KINASE_ATP"/>
    <property type="match status" value="1"/>
</dbReference>
<reference evidence="7 8" key="1">
    <citation type="journal article" date="2024" name="Science">
        <title>Giant polyketide synthase enzymes in the biosynthesis of giant marine polyether toxins.</title>
        <authorList>
            <person name="Fallon T.R."/>
            <person name="Shende V.V."/>
            <person name="Wierzbicki I.H."/>
            <person name="Pendleton A.L."/>
            <person name="Watervoot N.F."/>
            <person name="Auber R.P."/>
            <person name="Gonzalez D.J."/>
            <person name="Wisecaver J.H."/>
            <person name="Moore B.S."/>
        </authorList>
    </citation>
    <scope>NUCLEOTIDE SEQUENCE [LARGE SCALE GENOMIC DNA]</scope>
    <source>
        <strain evidence="7 8">12B1</strain>
    </source>
</reference>
<dbReference type="SUPFAM" id="SSF56112">
    <property type="entry name" value="Protein kinase-like (PK-like)"/>
    <property type="match status" value="1"/>
</dbReference>
<dbReference type="EMBL" id="JBGBPQ010000002">
    <property type="protein sequence ID" value="KAL1528716.1"/>
    <property type="molecule type" value="Genomic_DNA"/>
</dbReference>
<dbReference type="GO" id="GO:0004674">
    <property type="term" value="F:protein serine/threonine kinase activity"/>
    <property type="evidence" value="ECO:0007669"/>
    <property type="project" value="TreeGrafter"/>
</dbReference>
<dbReference type="GO" id="GO:0005524">
    <property type="term" value="F:ATP binding"/>
    <property type="evidence" value="ECO:0007669"/>
    <property type="project" value="UniProtKB-UniRule"/>
</dbReference>
<comment type="similarity">
    <text evidence="1">Belongs to the protein kinase superfamily. TKL Ser/Thr protein kinase family.</text>
</comment>
<dbReference type="InterPro" id="IPR000719">
    <property type="entry name" value="Prot_kinase_dom"/>
</dbReference>